<keyword evidence="1" id="KW-0812">Transmembrane</keyword>
<feature type="transmembrane region" description="Helical" evidence="1">
    <location>
        <begin position="12"/>
        <end position="34"/>
    </location>
</feature>
<reference evidence="2" key="1">
    <citation type="submission" date="2022-10" db="EMBL/GenBank/DDBJ databases">
        <title>Determination and structural analysis of whole genome sequence of Sarocladium strictum F4-1.</title>
        <authorList>
            <person name="Hu L."/>
            <person name="Jiang Y."/>
        </authorList>
    </citation>
    <scope>NUCLEOTIDE SEQUENCE</scope>
    <source>
        <strain evidence="2">F4-1</strain>
    </source>
</reference>
<evidence type="ECO:0000256" key="1">
    <source>
        <dbReference type="SAM" id="Phobius"/>
    </source>
</evidence>
<dbReference type="AlphaFoldDB" id="A0AA39GSW8"/>
<organism evidence="2 3">
    <name type="scientific">Sarocladium strictum</name>
    <name type="common">Black bundle disease fungus</name>
    <name type="synonym">Acremonium strictum</name>
    <dbReference type="NCBI Taxonomy" id="5046"/>
    <lineage>
        <taxon>Eukaryota</taxon>
        <taxon>Fungi</taxon>
        <taxon>Dikarya</taxon>
        <taxon>Ascomycota</taxon>
        <taxon>Pezizomycotina</taxon>
        <taxon>Sordariomycetes</taxon>
        <taxon>Hypocreomycetidae</taxon>
        <taxon>Hypocreales</taxon>
        <taxon>Sarocladiaceae</taxon>
        <taxon>Sarocladium</taxon>
    </lineage>
</organism>
<keyword evidence="3" id="KW-1185">Reference proteome</keyword>
<evidence type="ECO:0000313" key="2">
    <source>
        <dbReference type="EMBL" id="KAK0392579.1"/>
    </source>
</evidence>
<protein>
    <submittedName>
        <fullName evidence="2">Uncharacterized protein</fullName>
    </submittedName>
</protein>
<sequence>MARLCRLSSRRLSIHHVVIFLLLLGYLSGVSATLHHNEASLVARAEAAGSGCSLEGQWNCMTTTWQRCASGVWSVEMQMASGTRCVPSGFTDDFRIEHDGTVNGEGGTGDGGGGGVGNGPRRSVSRVLVMALGVIWGLQVVLS</sequence>
<keyword evidence="1" id="KW-1133">Transmembrane helix</keyword>
<dbReference type="Proteomes" id="UP001175261">
    <property type="component" value="Unassembled WGS sequence"/>
</dbReference>
<keyword evidence="1" id="KW-0472">Membrane</keyword>
<comment type="caution">
    <text evidence="2">The sequence shown here is derived from an EMBL/GenBank/DDBJ whole genome shotgun (WGS) entry which is preliminary data.</text>
</comment>
<dbReference type="EMBL" id="JAPDFR010000001">
    <property type="protein sequence ID" value="KAK0392579.1"/>
    <property type="molecule type" value="Genomic_DNA"/>
</dbReference>
<evidence type="ECO:0000313" key="3">
    <source>
        <dbReference type="Proteomes" id="UP001175261"/>
    </source>
</evidence>
<accession>A0AA39GSW8</accession>
<name>A0AA39GSW8_SARSR</name>
<proteinExistence type="predicted"/>
<gene>
    <name evidence="2" type="ORF">NLU13_2074</name>
</gene>